<name>H1PQI7_9FUSO</name>
<dbReference type="BioCyc" id="FSP457404-HMP:GTSQ-682-MONOMER"/>
<organism evidence="1 2">
    <name type="scientific">Fusobacterium ulcerans 12-1B</name>
    <dbReference type="NCBI Taxonomy" id="457404"/>
    <lineage>
        <taxon>Bacteria</taxon>
        <taxon>Fusobacteriati</taxon>
        <taxon>Fusobacteriota</taxon>
        <taxon>Fusobacteriia</taxon>
        <taxon>Fusobacteriales</taxon>
        <taxon>Fusobacteriaceae</taxon>
        <taxon>Fusobacterium</taxon>
    </lineage>
</organism>
<dbReference type="PATRIC" id="fig|457404.5.peg.582"/>
<dbReference type="RefSeq" id="WP_008696055.1">
    <property type="nucleotide sequence ID" value="NZ_KE161007.1"/>
</dbReference>
<dbReference type="HOGENOM" id="CLU_164696_0_0_0"/>
<dbReference type="Proteomes" id="UP000003233">
    <property type="component" value="Unassembled WGS sequence"/>
</dbReference>
<evidence type="ECO:0000313" key="1">
    <source>
        <dbReference type="EMBL" id="EHO83662.1"/>
    </source>
</evidence>
<evidence type="ECO:0000313" key="2">
    <source>
        <dbReference type="Proteomes" id="UP000003233"/>
    </source>
</evidence>
<dbReference type="EMBL" id="AGWJ02000002">
    <property type="protein sequence ID" value="EHO83662.1"/>
    <property type="molecule type" value="Genomic_DNA"/>
</dbReference>
<dbReference type="AlphaFoldDB" id="H1PQI7"/>
<protein>
    <submittedName>
        <fullName evidence="1">Uncharacterized protein</fullName>
    </submittedName>
</protein>
<comment type="caution">
    <text evidence="1">The sequence shown here is derived from an EMBL/GenBank/DDBJ whole genome shotgun (WGS) entry which is preliminary data.</text>
</comment>
<accession>H1PQI7</accession>
<sequence length="106" mass="12053">MIEAEKDLARNFFNQNEFAERVNLAGIRLTAVISHTEWKKKYGNKNLKDVGINTYGVVVSVKKKDFPFFLESGDAITLNGVKHEIKEVVEEKGVRKIALVEFRRGA</sequence>
<proteinExistence type="predicted"/>
<gene>
    <name evidence="1" type="ORF">HMPREF0402_00680</name>
</gene>
<keyword evidence="2" id="KW-1185">Reference proteome</keyword>
<reference evidence="1 2" key="1">
    <citation type="submission" date="2012-07" db="EMBL/GenBank/DDBJ databases">
        <title>The Genome Sequence of Fusobacterium ulcerans 12_1B.</title>
        <authorList>
            <consortium name="The Broad Institute Genome Sequencing Platform"/>
            <person name="Earl A."/>
            <person name="Ward D."/>
            <person name="Feldgarden M."/>
            <person name="Gevers D."/>
            <person name="Strauss J."/>
            <person name="Ambrose C.E."/>
            <person name="Allen-Vercoe E."/>
            <person name="Walker B."/>
            <person name="Young S.K."/>
            <person name="Zeng Q."/>
            <person name="Gargeya S."/>
            <person name="Fitzgerald M."/>
            <person name="Haas B."/>
            <person name="Abouelleil A."/>
            <person name="Alvarado L."/>
            <person name="Arachchi H.M."/>
            <person name="Berlin A.M."/>
            <person name="Chapman S.B."/>
            <person name="Goldberg J."/>
            <person name="Griggs A."/>
            <person name="Gujja S."/>
            <person name="Hansen M."/>
            <person name="Howarth C."/>
            <person name="Imamovic A."/>
            <person name="Larimer J."/>
            <person name="McCowen C."/>
            <person name="Montmayeur A."/>
            <person name="Murphy C."/>
            <person name="Neiman D."/>
            <person name="Pearson M."/>
            <person name="Priest M."/>
            <person name="Roberts A."/>
            <person name="Saif S."/>
            <person name="Shea T."/>
            <person name="Sisk P."/>
            <person name="Sykes S."/>
            <person name="Wortman J."/>
            <person name="Nusbaum C."/>
            <person name="Birren B."/>
        </authorList>
    </citation>
    <scope>NUCLEOTIDE SEQUENCE [LARGE SCALE GENOMIC DNA]</scope>
    <source>
        <strain evidence="1 2">12_1B</strain>
    </source>
</reference>